<evidence type="ECO:0000313" key="2">
    <source>
        <dbReference type="EMBL" id="CAG9704492.1"/>
    </source>
</evidence>
<dbReference type="AlphaFoldDB" id="A0AA86MLI0"/>
<keyword evidence="1" id="KW-0472">Membrane</keyword>
<reference evidence="2" key="1">
    <citation type="submission" date="2021-10" db="EMBL/GenBank/DDBJ databases">
        <authorList>
            <person name="Mesa V."/>
        </authorList>
    </citation>
    <scope>NUCLEOTIDE SEQUENCE</scope>
    <source>
        <strain evidence="2">CC3_PB</strain>
    </source>
</reference>
<feature type="transmembrane region" description="Helical" evidence="1">
    <location>
        <begin position="6"/>
        <end position="23"/>
    </location>
</feature>
<dbReference type="EMBL" id="CAKJVE010000004">
    <property type="protein sequence ID" value="CAG9704492.1"/>
    <property type="molecule type" value="Genomic_DNA"/>
</dbReference>
<dbReference type="Proteomes" id="UP000789738">
    <property type="component" value="Unassembled WGS sequence"/>
</dbReference>
<evidence type="ECO:0000313" key="3">
    <source>
        <dbReference type="EMBL" id="CAI3691375.1"/>
    </source>
</evidence>
<accession>A0AA86MLI0</accession>
<keyword evidence="1" id="KW-1133">Transmembrane helix</keyword>
<dbReference type="EMBL" id="CAMTCP010000287">
    <property type="protein sequence ID" value="CAI3691375.1"/>
    <property type="molecule type" value="Genomic_DNA"/>
</dbReference>
<comment type="caution">
    <text evidence="2">The sequence shown here is derived from an EMBL/GenBank/DDBJ whole genome shotgun (WGS) entry which is preliminary data.</text>
</comment>
<dbReference type="RefSeq" id="WP_317079347.1">
    <property type="nucleotide sequence ID" value="NZ_CAMRXB010000043.1"/>
</dbReference>
<name>A0AA86MLI0_9CLOT</name>
<reference evidence="3" key="2">
    <citation type="submission" date="2022-10" db="EMBL/GenBank/DDBJ databases">
        <authorList>
            <person name="Aires J."/>
            <person name="Mesa V."/>
        </authorList>
    </citation>
    <scope>NUCLEOTIDE SEQUENCE</scope>
    <source>
        <strain evidence="3">Clostridium neonatale JD116</strain>
    </source>
</reference>
<gene>
    <name evidence="3" type="ORF">CNEO2_850015</name>
    <name evidence="2" type="ORF">CNEO_41295</name>
</gene>
<protein>
    <submittedName>
        <fullName evidence="2">Uncharacterized protein</fullName>
    </submittedName>
</protein>
<evidence type="ECO:0000256" key="1">
    <source>
        <dbReference type="SAM" id="Phobius"/>
    </source>
</evidence>
<dbReference type="Proteomes" id="UP001189143">
    <property type="component" value="Unassembled WGS sequence"/>
</dbReference>
<proteinExistence type="predicted"/>
<keyword evidence="1" id="KW-0812">Transmembrane</keyword>
<sequence>MGTYRIYIGGYLNGGFMIINMIMKYQKYFTEHKGKQIKRIYDYGY</sequence>
<organism evidence="2 4">
    <name type="scientific">Clostridium neonatale</name>
    <dbReference type="NCBI Taxonomy" id="137838"/>
    <lineage>
        <taxon>Bacteria</taxon>
        <taxon>Bacillati</taxon>
        <taxon>Bacillota</taxon>
        <taxon>Clostridia</taxon>
        <taxon>Eubacteriales</taxon>
        <taxon>Clostridiaceae</taxon>
        <taxon>Clostridium</taxon>
    </lineage>
</organism>
<evidence type="ECO:0000313" key="4">
    <source>
        <dbReference type="Proteomes" id="UP000789738"/>
    </source>
</evidence>